<name>B4VZ82_9CYAN</name>
<reference evidence="1 2" key="1">
    <citation type="submission" date="2008-07" db="EMBL/GenBank/DDBJ databases">
        <authorList>
            <person name="Tandeau de Marsac N."/>
            <person name="Ferriera S."/>
            <person name="Johnson J."/>
            <person name="Kravitz S."/>
            <person name="Beeson K."/>
            <person name="Sutton G."/>
            <person name="Rogers Y.-H."/>
            <person name="Friedman R."/>
            <person name="Frazier M."/>
            <person name="Venter J.C."/>
        </authorList>
    </citation>
    <scope>NUCLEOTIDE SEQUENCE [LARGE SCALE GENOMIC DNA]</scope>
    <source>
        <strain evidence="1 2">PCC 7420</strain>
    </source>
</reference>
<organism evidence="1 2">
    <name type="scientific">Coleofasciculus chthonoplastes PCC 7420</name>
    <dbReference type="NCBI Taxonomy" id="118168"/>
    <lineage>
        <taxon>Bacteria</taxon>
        <taxon>Bacillati</taxon>
        <taxon>Cyanobacteriota</taxon>
        <taxon>Cyanophyceae</taxon>
        <taxon>Coleofasciculales</taxon>
        <taxon>Coleofasciculaceae</taxon>
        <taxon>Coleofasciculus</taxon>
    </lineage>
</organism>
<proteinExistence type="predicted"/>
<dbReference type="Proteomes" id="UP000003835">
    <property type="component" value="Unassembled WGS sequence"/>
</dbReference>
<dbReference type="EMBL" id="DS989862">
    <property type="protein sequence ID" value="EDX72714.1"/>
    <property type="molecule type" value="Genomic_DNA"/>
</dbReference>
<gene>
    <name evidence="1" type="ORF">MC7420_4987</name>
</gene>
<accession>B4VZ82</accession>
<dbReference type="HOGENOM" id="CLU_3214819_0_0_3"/>
<dbReference type="AlphaFoldDB" id="B4VZ82"/>
<evidence type="ECO:0000313" key="2">
    <source>
        <dbReference type="Proteomes" id="UP000003835"/>
    </source>
</evidence>
<sequence>MVLKGVGAGFTIIVSDLTQMQLNPPRLSESVVEIFDKGQMTNDQ</sequence>
<evidence type="ECO:0000313" key="1">
    <source>
        <dbReference type="EMBL" id="EDX72714.1"/>
    </source>
</evidence>
<keyword evidence="2" id="KW-1185">Reference proteome</keyword>
<protein>
    <submittedName>
        <fullName evidence="1">Uncharacterized protein</fullName>
    </submittedName>
</protein>
<dbReference type="STRING" id="118168.MC7420_4987"/>